<dbReference type="InterPro" id="IPR001387">
    <property type="entry name" value="Cro/C1-type_HTH"/>
</dbReference>
<dbReference type="Pfam" id="PF01381">
    <property type="entry name" value="HTH_3"/>
    <property type="match status" value="1"/>
</dbReference>
<dbReference type="PANTHER" id="PTHR36924:SF1">
    <property type="entry name" value="ANTITOXIN HIGA-1"/>
    <property type="match status" value="1"/>
</dbReference>
<keyword evidence="4" id="KW-1185">Reference proteome</keyword>
<protein>
    <submittedName>
        <fullName evidence="3">HigA family addiction module antidote protein</fullName>
    </submittedName>
</protein>
<dbReference type="GO" id="GO:0003677">
    <property type="term" value="F:DNA binding"/>
    <property type="evidence" value="ECO:0007669"/>
    <property type="project" value="UniProtKB-KW"/>
</dbReference>
<keyword evidence="1" id="KW-0238">DNA-binding</keyword>
<dbReference type="InterPro" id="IPR013430">
    <property type="entry name" value="Toxin_antidote_HigA"/>
</dbReference>
<dbReference type="AlphaFoldDB" id="A0A6I3KFX1"/>
<dbReference type="NCBIfam" id="TIGR02607">
    <property type="entry name" value="antidote_HigA"/>
    <property type="match status" value="1"/>
</dbReference>
<proteinExistence type="predicted"/>
<evidence type="ECO:0000313" key="4">
    <source>
        <dbReference type="Proteomes" id="UP000440694"/>
    </source>
</evidence>
<dbReference type="InterPro" id="IPR010982">
    <property type="entry name" value="Lambda_DNA-bd_dom_sf"/>
</dbReference>
<dbReference type="RefSeq" id="WP_154737732.1">
    <property type="nucleotide sequence ID" value="NZ_WMBQ01000001.1"/>
</dbReference>
<evidence type="ECO:0000313" key="3">
    <source>
        <dbReference type="EMBL" id="MTD93169.1"/>
    </source>
</evidence>
<dbReference type="SMART" id="SM00530">
    <property type="entry name" value="HTH_XRE"/>
    <property type="match status" value="1"/>
</dbReference>
<dbReference type="Gene3D" id="1.10.260.40">
    <property type="entry name" value="lambda repressor-like DNA-binding domains"/>
    <property type="match status" value="1"/>
</dbReference>
<evidence type="ECO:0000256" key="1">
    <source>
        <dbReference type="ARBA" id="ARBA00023125"/>
    </source>
</evidence>
<reference evidence="3 4" key="1">
    <citation type="submission" date="2019-11" db="EMBL/GenBank/DDBJ databases">
        <title>Identification of a novel strain.</title>
        <authorList>
            <person name="Xu Q."/>
            <person name="Wang G."/>
        </authorList>
    </citation>
    <scope>NUCLEOTIDE SEQUENCE [LARGE SCALE GENOMIC DNA]</scope>
    <source>
        <strain evidence="4">xq</strain>
    </source>
</reference>
<dbReference type="EMBL" id="WMBQ01000001">
    <property type="protein sequence ID" value="MTD93169.1"/>
    <property type="molecule type" value="Genomic_DNA"/>
</dbReference>
<dbReference type="Proteomes" id="UP000440694">
    <property type="component" value="Unassembled WGS sequence"/>
</dbReference>
<evidence type="ECO:0000259" key="2">
    <source>
        <dbReference type="PROSITE" id="PS50943"/>
    </source>
</evidence>
<name>A0A6I3KFX1_9HYPH</name>
<dbReference type="PANTHER" id="PTHR36924">
    <property type="entry name" value="ANTITOXIN HIGA-1"/>
    <property type="match status" value="1"/>
</dbReference>
<feature type="domain" description="HTH cro/C1-type" evidence="2">
    <location>
        <begin position="26"/>
        <end position="72"/>
    </location>
</feature>
<organism evidence="3 4">
    <name type="scientific">Hyphomicrobium album</name>
    <dbReference type="NCBI Taxonomy" id="2665159"/>
    <lineage>
        <taxon>Bacteria</taxon>
        <taxon>Pseudomonadati</taxon>
        <taxon>Pseudomonadota</taxon>
        <taxon>Alphaproteobacteria</taxon>
        <taxon>Hyphomicrobiales</taxon>
        <taxon>Hyphomicrobiaceae</taxon>
        <taxon>Hyphomicrobium</taxon>
    </lineage>
</organism>
<dbReference type="CDD" id="cd00093">
    <property type="entry name" value="HTH_XRE"/>
    <property type="match status" value="1"/>
</dbReference>
<accession>A0A6I3KFX1</accession>
<sequence length="110" mass="12391">MSNRGRLAPPISPGHVLRTRILRDTNITQEELAEAIGVSRFSINQVMNGRRAVTAEMALRLAHATSTTPEFWLNLQRDVDLYNAHLKIGAELKKLTVVRKPKSEDELFAK</sequence>
<dbReference type="PROSITE" id="PS50943">
    <property type="entry name" value="HTH_CROC1"/>
    <property type="match status" value="1"/>
</dbReference>
<dbReference type="SUPFAM" id="SSF47413">
    <property type="entry name" value="lambda repressor-like DNA-binding domains"/>
    <property type="match status" value="1"/>
</dbReference>
<comment type="caution">
    <text evidence="3">The sequence shown here is derived from an EMBL/GenBank/DDBJ whole genome shotgun (WGS) entry which is preliminary data.</text>
</comment>
<gene>
    <name evidence="3" type="ORF">GIW81_02335</name>
</gene>